<name>A0A8H5CS53_9AGAR</name>
<feature type="repeat" description="ANK" evidence="3">
    <location>
        <begin position="645"/>
        <end position="677"/>
    </location>
</feature>
<feature type="repeat" description="ANK" evidence="3">
    <location>
        <begin position="678"/>
        <end position="710"/>
    </location>
</feature>
<dbReference type="Gene3D" id="1.25.40.20">
    <property type="entry name" value="Ankyrin repeat-containing domain"/>
    <property type="match status" value="5"/>
</dbReference>
<dbReference type="GO" id="GO:0010468">
    <property type="term" value="P:regulation of gene expression"/>
    <property type="evidence" value="ECO:0007669"/>
    <property type="project" value="TreeGrafter"/>
</dbReference>
<evidence type="ECO:0000313" key="5">
    <source>
        <dbReference type="EMBL" id="KAF5346997.1"/>
    </source>
</evidence>
<dbReference type="GO" id="GO:0005634">
    <property type="term" value="C:nucleus"/>
    <property type="evidence" value="ECO:0007669"/>
    <property type="project" value="TreeGrafter"/>
</dbReference>
<organism evidence="5 6">
    <name type="scientific">Leucocoprinus leucothites</name>
    <dbReference type="NCBI Taxonomy" id="201217"/>
    <lineage>
        <taxon>Eukaryota</taxon>
        <taxon>Fungi</taxon>
        <taxon>Dikarya</taxon>
        <taxon>Basidiomycota</taxon>
        <taxon>Agaricomycotina</taxon>
        <taxon>Agaricomycetes</taxon>
        <taxon>Agaricomycetidae</taxon>
        <taxon>Agaricales</taxon>
        <taxon>Agaricineae</taxon>
        <taxon>Agaricaceae</taxon>
        <taxon>Leucocoprinus</taxon>
    </lineage>
</organism>
<dbReference type="InterPro" id="IPR036770">
    <property type="entry name" value="Ankyrin_rpt-contain_sf"/>
</dbReference>
<dbReference type="InterPro" id="IPR002110">
    <property type="entry name" value="Ankyrin_rpt"/>
</dbReference>
<dbReference type="Pfam" id="PF00023">
    <property type="entry name" value="Ank"/>
    <property type="match status" value="3"/>
</dbReference>
<feature type="repeat" description="ANK" evidence="3">
    <location>
        <begin position="744"/>
        <end position="764"/>
    </location>
</feature>
<dbReference type="SMART" id="SM00248">
    <property type="entry name" value="ANK"/>
    <property type="match status" value="13"/>
</dbReference>
<dbReference type="Pfam" id="PF12796">
    <property type="entry name" value="Ank_2"/>
    <property type="match status" value="3"/>
</dbReference>
<evidence type="ECO:0000256" key="4">
    <source>
        <dbReference type="SAM" id="Phobius"/>
    </source>
</evidence>
<dbReference type="PROSITE" id="PS50088">
    <property type="entry name" value="ANK_REPEAT"/>
    <property type="match status" value="11"/>
</dbReference>
<dbReference type="PROSITE" id="PS50297">
    <property type="entry name" value="ANK_REP_REGION"/>
    <property type="match status" value="11"/>
</dbReference>
<dbReference type="PANTHER" id="PTHR24124:SF14">
    <property type="entry name" value="CHROMOSOME UNDETERMINED SCAFFOLD_25, WHOLE GENOME SHOTGUN SEQUENCE"/>
    <property type="match status" value="1"/>
</dbReference>
<feature type="repeat" description="ANK" evidence="3">
    <location>
        <begin position="546"/>
        <end position="578"/>
    </location>
</feature>
<dbReference type="PRINTS" id="PR01415">
    <property type="entry name" value="ANKYRIN"/>
</dbReference>
<feature type="transmembrane region" description="Helical" evidence="4">
    <location>
        <begin position="199"/>
        <end position="226"/>
    </location>
</feature>
<keyword evidence="2 3" id="KW-0040">ANK repeat</keyword>
<keyword evidence="4" id="KW-0812">Transmembrane</keyword>
<feature type="repeat" description="ANK" evidence="3">
    <location>
        <begin position="447"/>
        <end position="479"/>
    </location>
</feature>
<feature type="repeat" description="ANK" evidence="3">
    <location>
        <begin position="612"/>
        <end position="644"/>
    </location>
</feature>
<dbReference type="EMBL" id="JAACJO010000028">
    <property type="protein sequence ID" value="KAF5346997.1"/>
    <property type="molecule type" value="Genomic_DNA"/>
</dbReference>
<comment type="caution">
    <text evidence="5">The sequence shown here is derived from an EMBL/GenBank/DDBJ whole genome shotgun (WGS) entry which is preliminary data.</text>
</comment>
<gene>
    <name evidence="5" type="ORF">D9756_011022</name>
</gene>
<feature type="transmembrane region" description="Helical" evidence="4">
    <location>
        <begin position="238"/>
        <end position="258"/>
    </location>
</feature>
<keyword evidence="4" id="KW-0472">Membrane</keyword>
<feature type="transmembrane region" description="Helical" evidence="4">
    <location>
        <begin position="81"/>
        <end position="106"/>
    </location>
</feature>
<evidence type="ECO:0000313" key="6">
    <source>
        <dbReference type="Proteomes" id="UP000559027"/>
    </source>
</evidence>
<feature type="repeat" description="ANK" evidence="3">
    <location>
        <begin position="711"/>
        <end position="743"/>
    </location>
</feature>
<evidence type="ECO:0000256" key="1">
    <source>
        <dbReference type="ARBA" id="ARBA00022737"/>
    </source>
</evidence>
<feature type="transmembrane region" description="Helical" evidence="4">
    <location>
        <begin position="17"/>
        <end position="38"/>
    </location>
</feature>
<feature type="repeat" description="ANK" evidence="3">
    <location>
        <begin position="414"/>
        <end position="446"/>
    </location>
</feature>
<evidence type="ECO:0000256" key="2">
    <source>
        <dbReference type="ARBA" id="ARBA00023043"/>
    </source>
</evidence>
<dbReference type="SUPFAM" id="SSF48403">
    <property type="entry name" value="Ankyrin repeat"/>
    <property type="match status" value="1"/>
</dbReference>
<dbReference type="PANTHER" id="PTHR24124">
    <property type="entry name" value="ANKYRIN REPEAT FAMILY A"/>
    <property type="match status" value="1"/>
</dbReference>
<dbReference type="Proteomes" id="UP000559027">
    <property type="component" value="Unassembled WGS sequence"/>
</dbReference>
<keyword evidence="1" id="KW-0677">Repeat</keyword>
<reference evidence="5 6" key="1">
    <citation type="journal article" date="2020" name="ISME J.">
        <title>Uncovering the hidden diversity of litter-decomposition mechanisms in mushroom-forming fungi.</title>
        <authorList>
            <person name="Floudas D."/>
            <person name="Bentzer J."/>
            <person name="Ahren D."/>
            <person name="Johansson T."/>
            <person name="Persson P."/>
            <person name="Tunlid A."/>
        </authorList>
    </citation>
    <scope>NUCLEOTIDE SEQUENCE [LARGE SCALE GENOMIC DNA]</scope>
    <source>
        <strain evidence="5 6">CBS 146.42</strain>
    </source>
</reference>
<keyword evidence="6" id="KW-1185">Reference proteome</keyword>
<sequence>MSTSDTCLPSNPDTSGIGVRTAIYAQNLLSFIPALFALQDGKVTPLELEALETQSTTILITAFAILLSVIVQALQHGLTNYHAAIILNLSWMNNTNLFIYFILYAYRTVELRDQEMTEQGGDQRALRAFWVSRMRKATRDPVLIIGSAHLSLMSAVGIWLWAKPIAFGNSPPCSLTASLFVVGQRALIGSQGLRKWSLLIYSLLLIPGLNLIVPIGFFAAPIWIYGHLFPFSLKQESVLGFARAGLAMLAIINVVLLADTEVAIGENQGLTAEGDGDWTFGQTLALLLLLIPMRDIGEALLERRARKVGERLKAASEVGEVGAVRDAIRSGAQKSVIAPSITIAFEKCHLNVVEVLIESAGGVEAIYPSLQLTLTGYSQAQLDSRLYSGVRNQQVHVVRFLVKLGGGINTIGSDDQTVLHYAVRNRHTEIVKVLADLKADLNLQDKYGKTALYLAAQNGDTEIIKVLADFKADLNLQNSDGETTLCWAALNGDTEIVKVLADLKADPNLQNSDGNTALHWAAWNGHTEIVKVLADLKADPNLQNSDGMTALHLAAQKRHTEIVKVLADLKADPNLQNSDGMTALHWVALNRHTEIVKVLADLKADPNLQDSDGETALHLAARNGHTEIVKVLADLKADPNLQNLVGKTALHLAALNGHTEIVKVLADLKADHNLQDSDGETALHLVAQKGHTEIVKVLTDLKADPNFQDSDRETALHLAALNGHTEVVKVLADLKADPNLQDKYGNTALHLAAQKGHTEVVSILTKFRVLE</sequence>
<feature type="repeat" description="ANK" evidence="3">
    <location>
        <begin position="579"/>
        <end position="611"/>
    </location>
</feature>
<keyword evidence="4" id="KW-1133">Transmembrane helix</keyword>
<protein>
    <submittedName>
        <fullName evidence="5">Uncharacterized protein</fullName>
    </submittedName>
</protein>
<dbReference type="OrthoDB" id="3351993at2759"/>
<proteinExistence type="predicted"/>
<feature type="repeat" description="ANK" evidence="3">
    <location>
        <begin position="513"/>
        <end position="545"/>
    </location>
</feature>
<feature type="repeat" description="ANK" evidence="3">
    <location>
        <begin position="480"/>
        <end position="512"/>
    </location>
</feature>
<evidence type="ECO:0000256" key="3">
    <source>
        <dbReference type="PROSITE-ProRule" id="PRU00023"/>
    </source>
</evidence>
<accession>A0A8H5CS53</accession>
<feature type="transmembrane region" description="Helical" evidence="4">
    <location>
        <begin position="58"/>
        <end position="75"/>
    </location>
</feature>
<feature type="transmembrane region" description="Helical" evidence="4">
    <location>
        <begin position="142"/>
        <end position="162"/>
    </location>
</feature>
<dbReference type="AlphaFoldDB" id="A0A8H5CS53"/>